<feature type="domain" description="ABC transporter" evidence="6">
    <location>
        <begin position="4"/>
        <end position="245"/>
    </location>
</feature>
<dbReference type="InterPro" id="IPR003439">
    <property type="entry name" value="ABC_transporter-like_ATP-bd"/>
</dbReference>
<dbReference type="PANTHER" id="PTHR45772:SF7">
    <property type="entry name" value="AMINO ACID ABC TRANSPORTER ATP-BINDING PROTEIN"/>
    <property type="match status" value="1"/>
</dbReference>
<dbReference type="Proteomes" id="UP000293398">
    <property type="component" value="Unassembled WGS sequence"/>
</dbReference>
<dbReference type="InterPro" id="IPR051120">
    <property type="entry name" value="ABC_AA/LPS_Transport"/>
</dbReference>
<dbReference type="GO" id="GO:0042941">
    <property type="term" value="P:D-alanine transmembrane transport"/>
    <property type="evidence" value="ECO:0007669"/>
    <property type="project" value="TreeGrafter"/>
</dbReference>
<evidence type="ECO:0000256" key="5">
    <source>
        <dbReference type="SAM" id="MobiDB-lite"/>
    </source>
</evidence>
<keyword evidence="1" id="KW-0813">Transport</keyword>
<dbReference type="PROSITE" id="PS00211">
    <property type="entry name" value="ABC_TRANSPORTER_1"/>
    <property type="match status" value="1"/>
</dbReference>
<dbReference type="CDD" id="cd03219">
    <property type="entry name" value="ABC_Mj1267_LivG_branched"/>
    <property type="match status" value="1"/>
</dbReference>
<dbReference type="InterPro" id="IPR003593">
    <property type="entry name" value="AAA+_ATPase"/>
</dbReference>
<gene>
    <name evidence="7" type="ORF">EV681_1929</name>
</gene>
<dbReference type="GO" id="GO:1903806">
    <property type="term" value="P:L-isoleucine import across plasma membrane"/>
    <property type="evidence" value="ECO:0007669"/>
    <property type="project" value="TreeGrafter"/>
</dbReference>
<evidence type="ECO:0000259" key="6">
    <source>
        <dbReference type="PROSITE" id="PS50893"/>
    </source>
</evidence>
<evidence type="ECO:0000256" key="3">
    <source>
        <dbReference type="ARBA" id="ARBA00022741"/>
    </source>
</evidence>
<reference evidence="7 8" key="1">
    <citation type="submission" date="2019-02" db="EMBL/GenBank/DDBJ databases">
        <title>Genomic Encyclopedia of Type Strains, Phase IV (KMG-IV): sequencing the most valuable type-strain genomes for metagenomic binning, comparative biology and taxonomic classification.</title>
        <authorList>
            <person name="Goeker M."/>
        </authorList>
    </citation>
    <scope>NUCLEOTIDE SEQUENCE [LARGE SCALE GENOMIC DNA]</scope>
    <source>
        <strain evidence="7 8">DSM 23814</strain>
    </source>
</reference>
<evidence type="ECO:0000313" key="8">
    <source>
        <dbReference type="Proteomes" id="UP000293398"/>
    </source>
</evidence>
<evidence type="ECO:0000256" key="1">
    <source>
        <dbReference type="ARBA" id="ARBA00022448"/>
    </source>
</evidence>
<dbReference type="Gene3D" id="3.40.50.300">
    <property type="entry name" value="P-loop containing nucleotide triphosphate hydrolases"/>
    <property type="match status" value="1"/>
</dbReference>
<dbReference type="GO" id="GO:0005886">
    <property type="term" value="C:plasma membrane"/>
    <property type="evidence" value="ECO:0007669"/>
    <property type="project" value="TreeGrafter"/>
</dbReference>
<feature type="region of interest" description="Disordered" evidence="5">
    <location>
        <begin position="249"/>
        <end position="271"/>
    </location>
</feature>
<keyword evidence="2" id="KW-0472">Membrane</keyword>
<comment type="caution">
    <text evidence="7">The sequence shown here is derived from an EMBL/GenBank/DDBJ whole genome shotgun (WGS) entry which is preliminary data.</text>
</comment>
<evidence type="ECO:0000256" key="2">
    <source>
        <dbReference type="ARBA" id="ARBA00022475"/>
    </source>
</evidence>
<dbReference type="PANTHER" id="PTHR45772">
    <property type="entry name" value="CONSERVED COMPONENT OF ABC TRANSPORTER FOR NATURAL AMINO ACIDS-RELATED"/>
    <property type="match status" value="1"/>
</dbReference>
<dbReference type="Pfam" id="PF00005">
    <property type="entry name" value="ABC_tran"/>
    <property type="match status" value="1"/>
</dbReference>
<dbReference type="InterPro" id="IPR017871">
    <property type="entry name" value="ABC_transporter-like_CS"/>
</dbReference>
<accession>A0A4Q7VU20</accession>
<keyword evidence="3" id="KW-0547">Nucleotide-binding</keyword>
<keyword evidence="8" id="KW-1185">Reference proteome</keyword>
<dbReference type="GO" id="GO:0015188">
    <property type="term" value="F:L-isoleucine transmembrane transporter activity"/>
    <property type="evidence" value="ECO:0007669"/>
    <property type="project" value="TreeGrafter"/>
</dbReference>
<feature type="compositionally biased region" description="Polar residues" evidence="5">
    <location>
        <begin position="249"/>
        <end position="264"/>
    </location>
</feature>
<dbReference type="GO" id="GO:0015808">
    <property type="term" value="P:L-alanine transport"/>
    <property type="evidence" value="ECO:0007669"/>
    <property type="project" value="TreeGrafter"/>
</dbReference>
<dbReference type="Pfam" id="PF12399">
    <property type="entry name" value="BCA_ABC_TP_C"/>
    <property type="match status" value="1"/>
</dbReference>
<dbReference type="GO" id="GO:0005524">
    <property type="term" value="F:ATP binding"/>
    <property type="evidence" value="ECO:0007669"/>
    <property type="project" value="UniProtKB-KW"/>
</dbReference>
<dbReference type="InterPro" id="IPR027417">
    <property type="entry name" value="P-loop_NTPase"/>
</dbReference>
<proteinExistence type="predicted"/>
<keyword evidence="2" id="KW-1003">Cell membrane</keyword>
<dbReference type="GO" id="GO:0005304">
    <property type="term" value="F:L-valine transmembrane transporter activity"/>
    <property type="evidence" value="ECO:0007669"/>
    <property type="project" value="TreeGrafter"/>
</dbReference>
<dbReference type="GO" id="GO:0016887">
    <property type="term" value="F:ATP hydrolysis activity"/>
    <property type="evidence" value="ECO:0007669"/>
    <property type="project" value="InterPro"/>
</dbReference>
<dbReference type="GO" id="GO:1903805">
    <property type="term" value="P:L-valine import across plasma membrane"/>
    <property type="evidence" value="ECO:0007669"/>
    <property type="project" value="TreeGrafter"/>
</dbReference>
<dbReference type="GO" id="GO:0015192">
    <property type="term" value="F:L-phenylalanine transmembrane transporter activity"/>
    <property type="evidence" value="ECO:0007669"/>
    <property type="project" value="TreeGrafter"/>
</dbReference>
<dbReference type="EMBL" id="SHKO01000001">
    <property type="protein sequence ID" value="RZU00122.1"/>
    <property type="molecule type" value="Genomic_DNA"/>
</dbReference>
<dbReference type="OrthoDB" id="9776369at2"/>
<dbReference type="RefSeq" id="WP_128394355.1">
    <property type="nucleotide sequence ID" value="NZ_SHKO01000001.1"/>
</dbReference>
<sequence length="271" mass="29812">MNLLEVNHLSRRYGDFIAVDDISFSLQAGELLALIGPNGAGKTTTFNMIGGQLPVTRGSILLAGESIANLPARQIWKKGVGRTFQIAATFSSFTVLQNIQNALLAYRRRTYHIWQSADKLYRQQASALLEQVGMLEQADRPCSELAYGDIKRVELAMALASEPRLLLMDEPTAGMAPRERQDLMTLTRDIAQARNTAVLFTEHSMDVVFGFADRILVLARGQLIAQGTPREIRDDPNVRQVYFGTGLNLQHDASQPPLSGTGTDTAEGVRP</sequence>
<dbReference type="PROSITE" id="PS50893">
    <property type="entry name" value="ABC_TRANSPORTER_2"/>
    <property type="match status" value="1"/>
</dbReference>
<dbReference type="SMART" id="SM00382">
    <property type="entry name" value="AAA"/>
    <property type="match status" value="1"/>
</dbReference>
<evidence type="ECO:0000313" key="7">
    <source>
        <dbReference type="EMBL" id="RZU00122.1"/>
    </source>
</evidence>
<dbReference type="AlphaFoldDB" id="A0A4Q7VU20"/>
<protein>
    <submittedName>
        <fullName evidence="7">Amino acid/amide ABC transporter ATP-binding protein 1 (HAAT family)</fullName>
    </submittedName>
</protein>
<organism evidence="7 8">
    <name type="scientific">Advenella incenata</name>
    <dbReference type="NCBI Taxonomy" id="267800"/>
    <lineage>
        <taxon>Bacteria</taxon>
        <taxon>Pseudomonadati</taxon>
        <taxon>Pseudomonadota</taxon>
        <taxon>Betaproteobacteria</taxon>
        <taxon>Burkholderiales</taxon>
        <taxon>Alcaligenaceae</taxon>
    </lineage>
</organism>
<name>A0A4Q7VU20_9BURK</name>
<keyword evidence="4 7" id="KW-0067">ATP-binding</keyword>
<dbReference type="SUPFAM" id="SSF52540">
    <property type="entry name" value="P-loop containing nucleoside triphosphate hydrolases"/>
    <property type="match status" value="1"/>
</dbReference>
<evidence type="ECO:0000256" key="4">
    <source>
        <dbReference type="ARBA" id="ARBA00022840"/>
    </source>
</evidence>
<dbReference type="InterPro" id="IPR032823">
    <property type="entry name" value="BCA_ABC_TP_C"/>
</dbReference>